<reference evidence="1 2" key="1">
    <citation type="submission" date="2019-01" db="EMBL/GenBank/DDBJ databases">
        <title>Sequencing of cultivated peanut Arachis hypogaea provides insights into genome evolution and oil improvement.</title>
        <authorList>
            <person name="Chen X."/>
        </authorList>
    </citation>
    <scope>NUCLEOTIDE SEQUENCE [LARGE SCALE GENOMIC DNA]</scope>
    <source>
        <strain evidence="2">cv. Fuhuasheng</strain>
        <tissue evidence="1">Leaves</tissue>
    </source>
</reference>
<comment type="caution">
    <text evidence="1">The sequence shown here is derived from an EMBL/GenBank/DDBJ whole genome shotgun (WGS) entry which is preliminary data.</text>
</comment>
<organism evidence="1 2">
    <name type="scientific">Arachis hypogaea</name>
    <name type="common">Peanut</name>
    <dbReference type="NCBI Taxonomy" id="3818"/>
    <lineage>
        <taxon>Eukaryota</taxon>
        <taxon>Viridiplantae</taxon>
        <taxon>Streptophyta</taxon>
        <taxon>Embryophyta</taxon>
        <taxon>Tracheophyta</taxon>
        <taxon>Spermatophyta</taxon>
        <taxon>Magnoliopsida</taxon>
        <taxon>eudicotyledons</taxon>
        <taxon>Gunneridae</taxon>
        <taxon>Pentapetalae</taxon>
        <taxon>rosids</taxon>
        <taxon>fabids</taxon>
        <taxon>Fabales</taxon>
        <taxon>Fabaceae</taxon>
        <taxon>Papilionoideae</taxon>
        <taxon>50 kb inversion clade</taxon>
        <taxon>dalbergioids sensu lato</taxon>
        <taxon>Dalbergieae</taxon>
        <taxon>Pterocarpus clade</taxon>
        <taxon>Arachis</taxon>
    </lineage>
</organism>
<evidence type="ECO:0000313" key="2">
    <source>
        <dbReference type="Proteomes" id="UP000289738"/>
    </source>
</evidence>
<gene>
    <name evidence="1" type="ORF">Ahy_A02g006203</name>
</gene>
<accession>A0A445E9Q1</accession>
<name>A0A445E9Q1_ARAHY</name>
<protein>
    <submittedName>
        <fullName evidence="1">Uncharacterized protein</fullName>
    </submittedName>
</protein>
<dbReference type="EMBL" id="SDMP01000002">
    <property type="protein sequence ID" value="RYR71995.1"/>
    <property type="molecule type" value="Genomic_DNA"/>
</dbReference>
<sequence>MVRGQFCELHLRRITHAKDFGVAFRMVVIFFVGKIQNLKELSRRLKLQELGGRLQT</sequence>
<dbReference type="Proteomes" id="UP000289738">
    <property type="component" value="Chromosome A02"/>
</dbReference>
<keyword evidence="2" id="KW-1185">Reference proteome</keyword>
<evidence type="ECO:0000313" key="1">
    <source>
        <dbReference type="EMBL" id="RYR71995.1"/>
    </source>
</evidence>
<proteinExistence type="predicted"/>
<dbReference type="AlphaFoldDB" id="A0A445E9Q1"/>